<evidence type="ECO:0000313" key="15">
    <source>
        <dbReference type="Proteomes" id="UP001331761"/>
    </source>
</evidence>
<dbReference type="GO" id="GO:0005829">
    <property type="term" value="C:cytosol"/>
    <property type="evidence" value="ECO:0007669"/>
    <property type="project" value="GOC"/>
</dbReference>
<dbReference type="SUPFAM" id="SSF103657">
    <property type="entry name" value="BAR/IMD domain-like"/>
    <property type="match status" value="1"/>
</dbReference>
<keyword evidence="6" id="KW-0963">Cytoplasm</keyword>
<dbReference type="GO" id="GO:0035091">
    <property type="term" value="F:phosphatidylinositol binding"/>
    <property type="evidence" value="ECO:0007669"/>
    <property type="project" value="InterPro"/>
</dbReference>
<dbReference type="Gene3D" id="3.30.1520.10">
    <property type="entry name" value="Phox-like domain"/>
    <property type="match status" value="1"/>
</dbReference>
<organism evidence="14 15">
    <name type="scientific">Trichostrongylus colubriformis</name>
    <name type="common">Black scour worm</name>
    <dbReference type="NCBI Taxonomy" id="6319"/>
    <lineage>
        <taxon>Eukaryota</taxon>
        <taxon>Metazoa</taxon>
        <taxon>Ecdysozoa</taxon>
        <taxon>Nematoda</taxon>
        <taxon>Chromadorea</taxon>
        <taxon>Rhabditida</taxon>
        <taxon>Rhabditina</taxon>
        <taxon>Rhabditomorpha</taxon>
        <taxon>Strongyloidea</taxon>
        <taxon>Trichostrongylidae</taxon>
        <taxon>Trichostrongylus</taxon>
    </lineage>
</organism>
<dbReference type="PANTHER" id="PTHR10555">
    <property type="entry name" value="SORTING NEXIN"/>
    <property type="match status" value="1"/>
</dbReference>
<dbReference type="InterPro" id="IPR027267">
    <property type="entry name" value="AH/BAR_dom_sf"/>
</dbReference>
<comment type="subcellular location">
    <subcellularLocation>
        <location evidence="2">Cytoplasm</location>
    </subcellularLocation>
    <subcellularLocation>
        <location evidence="3">Golgi apparatus</location>
    </subcellularLocation>
    <subcellularLocation>
        <location evidence="1">Membrane</location>
        <topology evidence="1">Peripheral membrane protein</topology>
        <orientation evidence="1">Cytoplasmic side</orientation>
    </subcellularLocation>
</comment>
<evidence type="ECO:0000256" key="3">
    <source>
        <dbReference type="ARBA" id="ARBA00004555"/>
    </source>
</evidence>
<feature type="coiled-coil region" evidence="11">
    <location>
        <begin position="393"/>
        <end position="420"/>
    </location>
</feature>
<gene>
    <name evidence="14" type="ORF">GCK32_008688</name>
</gene>
<reference evidence="14 15" key="1">
    <citation type="submission" date="2019-10" db="EMBL/GenBank/DDBJ databases">
        <title>Assembly and Annotation for the nematode Trichostrongylus colubriformis.</title>
        <authorList>
            <person name="Martin J."/>
        </authorList>
    </citation>
    <scope>NUCLEOTIDE SEQUENCE [LARGE SCALE GENOMIC DNA]</scope>
    <source>
        <strain evidence="14">G859</strain>
        <tissue evidence="14">Whole worm</tissue>
    </source>
</reference>
<evidence type="ECO:0000256" key="12">
    <source>
        <dbReference type="SAM" id="MobiDB-lite"/>
    </source>
</evidence>
<evidence type="ECO:0000256" key="11">
    <source>
        <dbReference type="SAM" id="Coils"/>
    </source>
</evidence>
<dbReference type="FunFam" id="1.20.1270.60:FF:000022">
    <property type="entry name" value="Sorting nexin 3 protein"/>
    <property type="match status" value="1"/>
</dbReference>
<keyword evidence="8" id="KW-0653">Protein transport</keyword>
<dbReference type="GO" id="GO:0015031">
    <property type="term" value="P:protein transport"/>
    <property type="evidence" value="ECO:0007669"/>
    <property type="project" value="UniProtKB-KW"/>
</dbReference>
<dbReference type="SUPFAM" id="SSF64268">
    <property type="entry name" value="PX domain"/>
    <property type="match status" value="1"/>
</dbReference>
<accession>A0AAN8IGK6</accession>
<dbReference type="GO" id="GO:0010008">
    <property type="term" value="C:endosome membrane"/>
    <property type="evidence" value="ECO:0007669"/>
    <property type="project" value="TreeGrafter"/>
</dbReference>
<evidence type="ECO:0000256" key="9">
    <source>
        <dbReference type="ARBA" id="ARBA00023034"/>
    </source>
</evidence>
<dbReference type="PROSITE" id="PS50195">
    <property type="entry name" value="PX"/>
    <property type="match status" value="1"/>
</dbReference>
<dbReference type="AlphaFoldDB" id="A0AAN8IGK6"/>
<evidence type="ECO:0000256" key="8">
    <source>
        <dbReference type="ARBA" id="ARBA00022927"/>
    </source>
</evidence>
<evidence type="ECO:0000259" key="13">
    <source>
        <dbReference type="PROSITE" id="PS50195"/>
    </source>
</evidence>
<dbReference type="GO" id="GO:0005794">
    <property type="term" value="C:Golgi apparatus"/>
    <property type="evidence" value="ECO:0007669"/>
    <property type="project" value="UniProtKB-SubCell"/>
</dbReference>
<comment type="similarity">
    <text evidence="4">Belongs to the sorting nexin family.</text>
</comment>
<dbReference type="PANTHER" id="PTHR10555:SF170">
    <property type="entry name" value="FI18122P1"/>
    <property type="match status" value="1"/>
</dbReference>
<dbReference type="EMBL" id="WIXE01016335">
    <property type="protein sequence ID" value="KAK5972751.1"/>
    <property type="molecule type" value="Genomic_DNA"/>
</dbReference>
<evidence type="ECO:0000256" key="4">
    <source>
        <dbReference type="ARBA" id="ARBA00010883"/>
    </source>
</evidence>
<evidence type="ECO:0000256" key="1">
    <source>
        <dbReference type="ARBA" id="ARBA00004287"/>
    </source>
</evidence>
<feature type="compositionally biased region" description="Low complexity" evidence="12">
    <location>
        <begin position="65"/>
        <end position="74"/>
    </location>
</feature>
<sequence length="470" mass="53316">MFSEEDSYPTSVANPNAIGAHENTGNSDEKKPSLLEDEGDEINLMSDSRSKLRLDTSLDPSNGPETSGTSSVSAPSPPPEELPQNSNFVLEIRITDFEKKGDGMNAYIVYKLITKSEGVPGISDKVHEVWRRFSDFLGLHDKLFEKYISKGVIVPAAPEKSIAAMTKTKTTSDPATSREVAVRRARQLERFIRRVVQHPKLRVDCDVRDFLTLEAELPRASQTSTLSGAGVKRIFKSVGEVFSKMAFHMEEGDRWFEQTQSHVDELDESLRRLLHLSESLTTTRKELGVAQECMSKGLSMLASCEESTALARALSHLTETEENAAALWTKQSEMDAIRFSECLNEYVGLVGSVKELFAERVRVWQTWQTAQQNLARKREQKARLELSGKNDRATALRDEMDEAVRRMDQLEAEFGDISKLIREEIGRFEVQRRHDMRQMFIEYLESLVQTHTEMLDVWDKFEPETRSITA</sequence>
<comment type="caution">
    <text evidence="14">The sequence shown here is derived from an EMBL/GenBank/DDBJ whole genome shotgun (WGS) entry which is preliminary data.</text>
</comment>
<feature type="domain" description="PX" evidence="13">
    <location>
        <begin position="88"/>
        <end position="218"/>
    </location>
</feature>
<keyword evidence="10" id="KW-0472">Membrane</keyword>
<evidence type="ECO:0000256" key="7">
    <source>
        <dbReference type="ARBA" id="ARBA00022553"/>
    </source>
</evidence>
<keyword evidence="9" id="KW-0333">Golgi apparatus</keyword>
<evidence type="ECO:0000256" key="10">
    <source>
        <dbReference type="ARBA" id="ARBA00023136"/>
    </source>
</evidence>
<dbReference type="InterPro" id="IPR015404">
    <property type="entry name" value="Vps5_C"/>
</dbReference>
<dbReference type="Gene3D" id="1.20.1270.60">
    <property type="entry name" value="Arfaptin homology (AH) domain/BAR domain"/>
    <property type="match status" value="1"/>
</dbReference>
<proteinExistence type="inferred from homology"/>
<dbReference type="CDD" id="cd07623">
    <property type="entry name" value="BAR_SNX1_2"/>
    <property type="match status" value="1"/>
</dbReference>
<evidence type="ECO:0000313" key="14">
    <source>
        <dbReference type="EMBL" id="KAK5972751.1"/>
    </source>
</evidence>
<feature type="region of interest" description="Disordered" evidence="12">
    <location>
        <begin position="1"/>
        <end position="86"/>
    </location>
</feature>
<dbReference type="GO" id="GO:0034498">
    <property type="term" value="P:early endosome to Golgi transport"/>
    <property type="evidence" value="ECO:0007669"/>
    <property type="project" value="TreeGrafter"/>
</dbReference>
<dbReference type="Pfam" id="PF09325">
    <property type="entry name" value="Vps5"/>
    <property type="match status" value="1"/>
</dbReference>
<evidence type="ECO:0000256" key="5">
    <source>
        <dbReference type="ARBA" id="ARBA00022448"/>
    </source>
</evidence>
<keyword evidence="15" id="KW-1185">Reference proteome</keyword>
<dbReference type="InterPro" id="IPR001683">
    <property type="entry name" value="PX_dom"/>
</dbReference>
<dbReference type="GO" id="GO:0098796">
    <property type="term" value="C:membrane protein complex"/>
    <property type="evidence" value="ECO:0007669"/>
    <property type="project" value="UniProtKB-ARBA"/>
</dbReference>
<dbReference type="FunFam" id="3.30.1520.10:FF:000016">
    <property type="entry name" value="Sorting nexin 2"/>
    <property type="match status" value="1"/>
</dbReference>
<dbReference type="SMART" id="SM00312">
    <property type="entry name" value="PX"/>
    <property type="match status" value="1"/>
</dbReference>
<keyword evidence="7" id="KW-0597">Phosphoprotein</keyword>
<keyword evidence="5" id="KW-0813">Transport</keyword>
<dbReference type="Proteomes" id="UP001331761">
    <property type="component" value="Unassembled WGS sequence"/>
</dbReference>
<dbReference type="Pfam" id="PF00787">
    <property type="entry name" value="PX"/>
    <property type="match status" value="1"/>
</dbReference>
<dbReference type="InterPro" id="IPR036871">
    <property type="entry name" value="PX_dom_sf"/>
</dbReference>
<evidence type="ECO:0000256" key="2">
    <source>
        <dbReference type="ARBA" id="ARBA00004496"/>
    </source>
</evidence>
<keyword evidence="11" id="KW-0175">Coiled coil</keyword>
<evidence type="ECO:0000256" key="6">
    <source>
        <dbReference type="ARBA" id="ARBA00022490"/>
    </source>
</evidence>
<name>A0AAN8IGK6_TRICO</name>
<protein>
    <submittedName>
        <fullName evidence="14">PX domain-containing protein variant</fullName>
    </submittedName>
</protein>